<feature type="active site" description="Proton donor" evidence="6">
    <location>
        <position position="119"/>
    </location>
</feature>
<keyword evidence="4" id="KW-0904">Protein phosphatase</keyword>
<evidence type="ECO:0000256" key="6">
    <source>
        <dbReference type="PIRSR" id="PIRSR617867-1"/>
    </source>
</evidence>
<dbReference type="Gene3D" id="3.40.50.2300">
    <property type="match status" value="1"/>
</dbReference>
<dbReference type="SMART" id="SM00226">
    <property type="entry name" value="LMWPc"/>
    <property type="match status" value="1"/>
</dbReference>
<dbReference type="PANTHER" id="PTHR11717">
    <property type="entry name" value="LOW MOLECULAR WEIGHT PROTEIN TYROSINE PHOSPHATASE"/>
    <property type="match status" value="1"/>
</dbReference>
<dbReference type="AlphaFoldDB" id="A0A368LFH4"/>
<gene>
    <name evidence="8" type="ORF">CIK83_17685</name>
</gene>
<sequence>MFNKILVVCVGNICRSPTGERLLQQKLPNKIVSSAGIGTERSGLTNKPADKTAQLIAEQHGVSLEAHQAQQLTNSLCRQYDLILVMEKGHLDAVHDIAPEARGKTMLFGQWIEHKEIPDPFRKSQEEFEYVFDLIERSANGWAKKLQ</sequence>
<dbReference type="Proteomes" id="UP000252479">
    <property type="component" value="Unassembled WGS sequence"/>
</dbReference>
<evidence type="ECO:0000313" key="8">
    <source>
        <dbReference type="EMBL" id="RCS68339.1"/>
    </source>
</evidence>
<feature type="active site" evidence="6">
    <location>
        <position position="15"/>
    </location>
</feature>
<evidence type="ECO:0000256" key="4">
    <source>
        <dbReference type="ARBA" id="ARBA00022912"/>
    </source>
</evidence>
<dbReference type="PRINTS" id="PR00719">
    <property type="entry name" value="LMWPTPASE"/>
</dbReference>
<comment type="caution">
    <text evidence="8">The sequence shown here is derived from an EMBL/GenBank/DDBJ whole genome shotgun (WGS) entry which is preliminary data.</text>
</comment>
<protein>
    <recommendedName>
        <fullName evidence="2">protein-tyrosine-phosphatase</fullName>
        <ecNumber evidence="2">3.1.3.48</ecNumber>
    </recommendedName>
</protein>
<comment type="similarity">
    <text evidence="1">Belongs to the low molecular weight phosphotyrosine protein phosphatase family.</text>
</comment>
<accession>A0A368LFH4</accession>
<dbReference type="CDD" id="cd16343">
    <property type="entry name" value="LMWPTP"/>
    <property type="match status" value="1"/>
</dbReference>
<feature type="active site" description="Nucleophile" evidence="6">
    <location>
        <position position="9"/>
    </location>
</feature>
<dbReference type="InterPro" id="IPR017867">
    <property type="entry name" value="Tyr_phospatase_low_mol_wt"/>
</dbReference>
<evidence type="ECO:0000259" key="7">
    <source>
        <dbReference type="SMART" id="SM00226"/>
    </source>
</evidence>
<feature type="domain" description="Phosphotyrosine protein phosphatase I" evidence="7">
    <location>
        <begin position="3"/>
        <end position="145"/>
    </location>
</feature>
<comment type="catalytic activity">
    <reaction evidence="5">
        <text>O-phospho-L-tyrosyl-[protein] + H2O = L-tyrosyl-[protein] + phosphate</text>
        <dbReference type="Rhea" id="RHEA:10684"/>
        <dbReference type="Rhea" id="RHEA-COMP:10136"/>
        <dbReference type="Rhea" id="RHEA-COMP:20101"/>
        <dbReference type="ChEBI" id="CHEBI:15377"/>
        <dbReference type="ChEBI" id="CHEBI:43474"/>
        <dbReference type="ChEBI" id="CHEBI:46858"/>
        <dbReference type="ChEBI" id="CHEBI:61978"/>
        <dbReference type="EC" id="3.1.3.48"/>
    </reaction>
</comment>
<evidence type="ECO:0000256" key="5">
    <source>
        <dbReference type="ARBA" id="ARBA00051722"/>
    </source>
</evidence>
<dbReference type="FunFam" id="3.40.50.2300:FF:000041">
    <property type="entry name" value="Low molecular weight protein-tyrosine-phosphatase"/>
    <property type="match status" value="1"/>
</dbReference>
<proteinExistence type="inferred from homology"/>
<dbReference type="Pfam" id="PF01451">
    <property type="entry name" value="LMWPc"/>
    <property type="match status" value="1"/>
</dbReference>
<dbReference type="EMBL" id="QPGL01000005">
    <property type="protein sequence ID" value="RCS68339.1"/>
    <property type="molecule type" value="Genomic_DNA"/>
</dbReference>
<keyword evidence="9" id="KW-1185">Reference proteome</keyword>
<dbReference type="RefSeq" id="WP_086959364.1">
    <property type="nucleotide sequence ID" value="NZ_AP018680.1"/>
</dbReference>
<evidence type="ECO:0000256" key="1">
    <source>
        <dbReference type="ARBA" id="ARBA00011063"/>
    </source>
</evidence>
<dbReference type="InterPro" id="IPR023485">
    <property type="entry name" value="Ptyr_pPase"/>
</dbReference>
<evidence type="ECO:0000313" key="9">
    <source>
        <dbReference type="Proteomes" id="UP000252479"/>
    </source>
</evidence>
<dbReference type="InterPro" id="IPR050438">
    <property type="entry name" value="LMW_PTPase"/>
</dbReference>
<name>A0A368LFH4_9VIBR</name>
<dbReference type="GO" id="GO:0004725">
    <property type="term" value="F:protein tyrosine phosphatase activity"/>
    <property type="evidence" value="ECO:0007669"/>
    <property type="project" value="UniProtKB-EC"/>
</dbReference>
<evidence type="ECO:0000256" key="3">
    <source>
        <dbReference type="ARBA" id="ARBA00022801"/>
    </source>
</evidence>
<evidence type="ECO:0000256" key="2">
    <source>
        <dbReference type="ARBA" id="ARBA00013064"/>
    </source>
</evidence>
<organism evidence="8 9">
    <name type="scientific">Vibrio casei</name>
    <dbReference type="NCBI Taxonomy" id="673372"/>
    <lineage>
        <taxon>Bacteria</taxon>
        <taxon>Pseudomonadati</taxon>
        <taxon>Pseudomonadota</taxon>
        <taxon>Gammaproteobacteria</taxon>
        <taxon>Vibrionales</taxon>
        <taxon>Vibrionaceae</taxon>
        <taxon>Vibrio</taxon>
    </lineage>
</organism>
<dbReference type="SUPFAM" id="SSF52788">
    <property type="entry name" value="Phosphotyrosine protein phosphatases I"/>
    <property type="match status" value="1"/>
</dbReference>
<dbReference type="OrthoDB" id="9784339at2"/>
<reference evidence="8 9" key="1">
    <citation type="journal article" date="2017" name="Elife">
        <title>Extensive horizontal gene transfer in cheese-associated bacteria.</title>
        <authorList>
            <person name="Bonham K.S."/>
            <person name="Wolfe B.E."/>
            <person name="Dutton R.J."/>
        </authorList>
    </citation>
    <scope>NUCLEOTIDE SEQUENCE [LARGE SCALE GENOMIC DNA]</scope>
    <source>
        <strain evidence="8 9">JB196</strain>
    </source>
</reference>
<dbReference type="PANTHER" id="PTHR11717:SF31">
    <property type="entry name" value="LOW MOLECULAR WEIGHT PROTEIN-TYROSINE-PHOSPHATASE ETP-RELATED"/>
    <property type="match status" value="1"/>
</dbReference>
<keyword evidence="3" id="KW-0378">Hydrolase</keyword>
<dbReference type="InterPro" id="IPR036196">
    <property type="entry name" value="Ptyr_pPase_sf"/>
</dbReference>
<dbReference type="GeneID" id="303190755"/>
<dbReference type="EC" id="3.1.3.48" evidence="2"/>